<dbReference type="RefSeq" id="WP_141725227.1">
    <property type="nucleotide sequence ID" value="NZ_FMHW01000002.1"/>
</dbReference>
<proteinExistence type="predicted"/>
<dbReference type="GO" id="GO:0006355">
    <property type="term" value="P:regulation of DNA-templated transcription"/>
    <property type="evidence" value="ECO:0007669"/>
    <property type="project" value="InterPro"/>
</dbReference>
<keyword evidence="7" id="KW-1185">Reference proteome</keyword>
<keyword evidence="3" id="KW-0804">Transcription</keyword>
<dbReference type="Proteomes" id="UP000198959">
    <property type="component" value="Unassembled WGS sequence"/>
</dbReference>
<dbReference type="OrthoDB" id="3171430at2"/>
<feature type="domain" description="HTH luxR-type" evidence="5">
    <location>
        <begin position="184"/>
        <end position="251"/>
    </location>
</feature>
<dbReference type="InterPro" id="IPR016032">
    <property type="entry name" value="Sig_transdc_resp-reg_C-effctor"/>
</dbReference>
<dbReference type="PANTHER" id="PTHR44688">
    <property type="entry name" value="DNA-BINDING TRANSCRIPTIONAL ACTIVATOR DEVR_DOSR"/>
    <property type="match status" value="1"/>
</dbReference>
<evidence type="ECO:0000313" key="7">
    <source>
        <dbReference type="Proteomes" id="UP000198959"/>
    </source>
</evidence>
<dbReference type="SMART" id="SM00421">
    <property type="entry name" value="HTH_LUXR"/>
    <property type="match status" value="1"/>
</dbReference>
<dbReference type="GO" id="GO:0003677">
    <property type="term" value="F:DNA binding"/>
    <property type="evidence" value="ECO:0007669"/>
    <property type="project" value="UniProtKB-KW"/>
</dbReference>
<organism evidence="6 7">
    <name type="scientific">Micromonospora pallida</name>
    <dbReference type="NCBI Taxonomy" id="145854"/>
    <lineage>
        <taxon>Bacteria</taxon>
        <taxon>Bacillati</taxon>
        <taxon>Actinomycetota</taxon>
        <taxon>Actinomycetes</taxon>
        <taxon>Micromonosporales</taxon>
        <taxon>Micromonosporaceae</taxon>
        <taxon>Micromonospora</taxon>
    </lineage>
</organism>
<name>A0A1C6SB53_9ACTN</name>
<evidence type="ECO:0000256" key="4">
    <source>
        <dbReference type="SAM" id="MobiDB-lite"/>
    </source>
</evidence>
<evidence type="ECO:0000256" key="3">
    <source>
        <dbReference type="ARBA" id="ARBA00023163"/>
    </source>
</evidence>
<gene>
    <name evidence="6" type="ORF">GA0074692_2201</name>
</gene>
<dbReference type="PRINTS" id="PR00038">
    <property type="entry name" value="HTHLUXR"/>
</dbReference>
<dbReference type="SUPFAM" id="SSF46894">
    <property type="entry name" value="C-terminal effector domain of the bipartite response regulators"/>
    <property type="match status" value="1"/>
</dbReference>
<keyword evidence="1" id="KW-0805">Transcription regulation</keyword>
<sequence>MNEAGLLRAALIAAHAIINNEPFVDDLAAGLLQAVGADCVCIDICRAWRTQAPSVTMAGEPDALSAGEIDQWMTLSVDDPYVGNLLATGDARPYRTSDFMTFNRFRQTSIYREVFAQYGMRHLLVMAPRITDEDLVLIGLTRRLHDFSDRETRALHPVRDVIATALDYQAQITAIQGKIGASLPVAPPRHCTLTERENQVLALIATGHTNDQAARKLGISPRTIRKHLEGVFVKADVPSRAAAVAWWLRQTPTVTPRTSLLSARSSPDRTRSASPKGGGPTLVATEANPSSGV</sequence>
<dbReference type="STRING" id="145854.GA0074692_2201"/>
<dbReference type="InterPro" id="IPR036388">
    <property type="entry name" value="WH-like_DNA-bd_sf"/>
</dbReference>
<dbReference type="Gene3D" id="1.10.10.10">
    <property type="entry name" value="Winged helix-like DNA-binding domain superfamily/Winged helix DNA-binding domain"/>
    <property type="match status" value="1"/>
</dbReference>
<evidence type="ECO:0000259" key="5">
    <source>
        <dbReference type="PROSITE" id="PS50043"/>
    </source>
</evidence>
<dbReference type="AlphaFoldDB" id="A0A1C6SB53"/>
<protein>
    <submittedName>
        <fullName evidence="6">Regulatory protein, luxR family</fullName>
    </submittedName>
</protein>
<evidence type="ECO:0000256" key="1">
    <source>
        <dbReference type="ARBA" id="ARBA00023015"/>
    </source>
</evidence>
<dbReference type="PROSITE" id="PS50043">
    <property type="entry name" value="HTH_LUXR_2"/>
    <property type="match status" value="1"/>
</dbReference>
<dbReference type="PANTHER" id="PTHR44688:SF16">
    <property type="entry name" value="DNA-BINDING TRANSCRIPTIONAL ACTIVATOR DEVR_DOSR"/>
    <property type="match status" value="1"/>
</dbReference>
<evidence type="ECO:0000256" key="2">
    <source>
        <dbReference type="ARBA" id="ARBA00023125"/>
    </source>
</evidence>
<reference evidence="7" key="1">
    <citation type="submission" date="2016-06" db="EMBL/GenBank/DDBJ databases">
        <authorList>
            <person name="Varghese N."/>
            <person name="Submissions Spin"/>
        </authorList>
    </citation>
    <scope>NUCLEOTIDE SEQUENCE [LARGE SCALE GENOMIC DNA]</scope>
    <source>
        <strain evidence="7">DSM 43817</strain>
    </source>
</reference>
<dbReference type="Pfam" id="PF00196">
    <property type="entry name" value="GerE"/>
    <property type="match status" value="1"/>
</dbReference>
<accession>A0A1C6SB53</accession>
<dbReference type="CDD" id="cd06170">
    <property type="entry name" value="LuxR_C_like"/>
    <property type="match status" value="1"/>
</dbReference>
<dbReference type="EMBL" id="FMHW01000002">
    <property type="protein sequence ID" value="SCL26624.1"/>
    <property type="molecule type" value="Genomic_DNA"/>
</dbReference>
<feature type="region of interest" description="Disordered" evidence="4">
    <location>
        <begin position="257"/>
        <end position="293"/>
    </location>
</feature>
<evidence type="ECO:0000313" key="6">
    <source>
        <dbReference type="EMBL" id="SCL26624.1"/>
    </source>
</evidence>
<dbReference type="InterPro" id="IPR000792">
    <property type="entry name" value="Tscrpt_reg_LuxR_C"/>
</dbReference>
<keyword evidence="2" id="KW-0238">DNA-binding</keyword>